<dbReference type="EMBL" id="NBSK02000009">
    <property type="protein sequence ID" value="KAJ0187907.1"/>
    <property type="molecule type" value="Genomic_DNA"/>
</dbReference>
<dbReference type="InterPro" id="IPR036901">
    <property type="entry name" value="Asp/Orn_carbamoylTrfase_sf"/>
</dbReference>
<comment type="caution">
    <text evidence="9">The sequence shown here is derived from an EMBL/GenBank/DDBJ whole genome shotgun (WGS) entry which is preliminary data.</text>
</comment>
<dbReference type="EC" id="2.1.3.2" evidence="2"/>
<feature type="domain" description="Aspartate/ornithine carbamoyltransferase carbamoyl-P binding" evidence="8">
    <location>
        <begin position="24"/>
        <end position="114"/>
    </location>
</feature>
<evidence type="ECO:0000259" key="8">
    <source>
        <dbReference type="Pfam" id="PF02729"/>
    </source>
</evidence>
<dbReference type="Proteomes" id="UP000235145">
    <property type="component" value="Unassembled WGS sequence"/>
</dbReference>
<dbReference type="InterPro" id="IPR006131">
    <property type="entry name" value="Asp_carbamoyltransf_Asp/Orn-bd"/>
</dbReference>
<dbReference type="AlphaFoldDB" id="A0A9R1WWE8"/>
<dbReference type="SUPFAM" id="SSF53671">
    <property type="entry name" value="Aspartate/ornithine carbamoyltransferase"/>
    <property type="match status" value="1"/>
</dbReference>
<dbReference type="GO" id="GO:0006221">
    <property type="term" value="P:pyrimidine nucleotide biosynthetic process"/>
    <property type="evidence" value="ECO:0007669"/>
    <property type="project" value="UniProtKB-KW"/>
</dbReference>
<comment type="pathway">
    <text evidence="1">Pyrimidine metabolism; UMP biosynthesis via de novo pathway; (S)-dihydroorotate from bicarbonate: step 2/3.</text>
</comment>
<name>A0A9R1WWE8_LACSA</name>
<dbReference type="GO" id="GO:0016597">
    <property type="term" value="F:amino acid binding"/>
    <property type="evidence" value="ECO:0007669"/>
    <property type="project" value="InterPro"/>
</dbReference>
<dbReference type="FunFam" id="3.40.50.1370:FF:000002">
    <property type="entry name" value="Aspartate carbamoyltransferase 2"/>
    <property type="match status" value="1"/>
</dbReference>
<keyword evidence="10" id="KW-1185">Reference proteome</keyword>
<evidence type="ECO:0000256" key="1">
    <source>
        <dbReference type="ARBA" id="ARBA00004852"/>
    </source>
</evidence>
<keyword evidence="4" id="KW-0665">Pyrimidine biosynthesis</keyword>
<dbReference type="GO" id="GO:0006520">
    <property type="term" value="P:amino acid metabolic process"/>
    <property type="evidence" value="ECO:0007669"/>
    <property type="project" value="InterPro"/>
</dbReference>
<accession>A0A9R1WWE8</accession>
<dbReference type="Pfam" id="PF02729">
    <property type="entry name" value="OTCace_N"/>
    <property type="match status" value="1"/>
</dbReference>
<evidence type="ECO:0000313" key="9">
    <source>
        <dbReference type="EMBL" id="KAJ0187907.1"/>
    </source>
</evidence>
<sequence length="275" mass="30945">MCPRISRILNLAYLNLVPSLNLNPFSIATLFYEPSTRTRISFESAIKRLGGEVLTTENAREFSSAAKGETLEDSDSIRTVEGYSDIIVMRHFESGAARRVAMTANIPVINVRDGPGKLDGIKVALVGDLANGRTVRSLAYLLAKYNDVKIYFVSPEVVKMKVDIKEYLTLKGVEWEESVDLKEVASKCDVVYQTRIQKEHFGERSDIYEEARGKYIIDRDVLGVMQKHAIVMHPLLRLDDITVDVDGDPRAAYCRQAKNGLYIRMALLKLLLVGW</sequence>
<dbReference type="Pfam" id="PF00185">
    <property type="entry name" value="OTCace"/>
    <property type="match status" value="1"/>
</dbReference>
<dbReference type="PRINTS" id="PR00101">
    <property type="entry name" value="ATCASE"/>
</dbReference>
<organism evidence="9 10">
    <name type="scientific">Lactuca sativa</name>
    <name type="common">Garden lettuce</name>
    <dbReference type="NCBI Taxonomy" id="4236"/>
    <lineage>
        <taxon>Eukaryota</taxon>
        <taxon>Viridiplantae</taxon>
        <taxon>Streptophyta</taxon>
        <taxon>Embryophyta</taxon>
        <taxon>Tracheophyta</taxon>
        <taxon>Spermatophyta</taxon>
        <taxon>Magnoliopsida</taxon>
        <taxon>eudicotyledons</taxon>
        <taxon>Gunneridae</taxon>
        <taxon>Pentapetalae</taxon>
        <taxon>asterids</taxon>
        <taxon>campanulids</taxon>
        <taxon>Asterales</taxon>
        <taxon>Asteraceae</taxon>
        <taxon>Cichorioideae</taxon>
        <taxon>Cichorieae</taxon>
        <taxon>Lactucinae</taxon>
        <taxon>Lactuca</taxon>
    </lineage>
</organism>
<protein>
    <recommendedName>
        <fullName evidence="2">aspartate carbamoyltransferase</fullName>
        <ecNumber evidence="2">2.1.3.2</ecNumber>
    </recommendedName>
</protein>
<evidence type="ECO:0000256" key="3">
    <source>
        <dbReference type="ARBA" id="ARBA00022679"/>
    </source>
</evidence>
<proteinExistence type="inferred from homology"/>
<evidence type="ECO:0000256" key="5">
    <source>
        <dbReference type="ARBA" id="ARBA00048859"/>
    </source>
</evidence>
<comment type="catalytic activity">
    <reaction evidence="5">
        <text>carbamoyl phosphate + L-aspartate = N-carbamoyl-L-aspartate + phosphate + H(+)</text>
        <dbReference type="Rhea" id="RHEA:20013"/>
        <dbReference type="ChEBI" id="CHEBI:15378"/>
        <dbReference type="ChEBI" id="CHEBI:29991"/>
        <dbReference type="ChEBI" id="CHEBI:32814"/>
        <dbReference type="ChEBI" id="CHEBI:43474"/>
        <dbReference type="ChEBI" id="CHEBI:58228"/>
        <dbReference type="EC" id="2.1.3.2"/>
    </reaction>
</comment>
<evidence type="ECO:0000256" key="6">
    <source>
        <dbReference type="RuleBase" id="RU003634"/>
    </source>
</evidence>
<gene>
    <name evidence="9" type="ORF">LSAT_V11C900460160</name>
</gene>
<dbReference type="PANTHER" id="PTHR45753:SF6">
    <property type="entry name" value="ASPARTATE CARBAMOYLTRANSFERASE"/>
    <property type="match status" value="1"/>
</dbReference>
<dbReference type="GO" id="GO:0004070">
    <property type="term" value="F:aspartate carbamoyltransferase activity"/>
    <property type="evidence" value="ECO:0007669"/>
    <property type="project" value="UniProtKB-EC"/>
</dbReference>
<keyword evidence="3 6" id="KW-0808">Transferase</keyword>
<dbReference type="PANTHER" id="PTHR45753">
    <property type="entry name" value="ORNITHINE CARBAMOYLTRANSFERASE, MITOCHONDRIAL"/>
    <property type="match status" value="1"/>
</dbReference>
<feature type="domain" description="Aspartate/ornithine carbamoyltransferase Asp/Orn-binding" evidence="7">
    <location>
        <begin position="119"/>
        <end position="270"/>
    </location>
</feature>
<dbReference type="InterPro" id="IPR006130">
    <property type="entry name" value="Asp/Orn_carbamoylTrfase"/>
</dbReference>
<evidence type="ECO:0000256" key="4">
    <source>
        <dbReference type="ARBA" id="ARBA00022975"/>
    </source>
</evidence>
<dbReference type="PROSITE" id="PS00097">
    <property type="entry name" value="CARBAMOYLTRANSFERASE"/>
    <property type="match status" value="1"/>
</dbReference>
<evidence type="ECO:0000259" key="7">
    <source>
        <dbReference type="Pfam" id="PF00185"/>
    </source>
</evidence>
<evidence type="ECO:0000256" key="2">
    <source>
        <dbReference type="ARBA" id="ARBA00013008"/>
    </source>
</evidence>
<comment type="similarity">
    <text evidence="6">Belongs to the aspartate/ornithine carbamoyltransferase superfamily.</text>
</comment>
<dbReference type="InterPro" id="IPR006132">
    <property type="entry name" value="Asp/Orn_carbamoyltranf_P-bd"/>
</dbReference>
<evidence type="ECO:0000313" key="10">
    <source>
        <dbReference type="Proteomes" id="UP000235145"/>
    </source>
</evidence>
<reference evidence="9 10" key="1">
    <citation type="journal article" date="2017" name="Nat. Commun.">
        <title>Genome assembly with in vitro proximity ligation data and whole-genome triplication in lettuce.</title>
        <authorList>
            <person name="Reyes-Chin-Wo S."/>
            <person name="Wang Z."/>
            <person name="Yang X."/>
            <person name="Kozik A."/>
            <person name="Arikit S."/>
            <person name="Song C."/>
            <person name="Xia L."/>
            <person name="Froenicke L."/>
            <person name="Lavelle D.O."/>
            <person name="Truco M.J."/>
            <person name="Xia R."/>
            <person name="Zhu S."/>
            <person name="Xu C."/>
            <person name="Xu H."/>
            <person name="Xu X."/>
            <person name="Cox K."/>
            <person name="Korf I."/>
            <person name="Meyers B.C."/>
            <person name="Michelmore R.W."/>
        </authorList>
    </citation>
    <scope>NUCLEOTIDE SEQUENCE [LARGE SCALE GENOMIC DNA]</scope>
    <source>
        <strain evidence="10">cv. Salinas</strain>
        <tissue evidence="9">Seedlings</tissue>
    </source>
</reference>
<dbReference type="PRINTS" id="PR00100">
    <property type="entry name" value="AOTCASE"/>
</dbReference>
<dbReference type="Gene3D" id="3.40.50.1370">
    <property type="entry name" value="Aspartate/ornithine carbamoyltransferase"/>
    <property type="match status" value="3"/>
</dbReference>